<organism evidence="2 3">
    <name type="scientific">Niastella vici</name>
    <dbReference type="NCBI Taxonomy" id="1703345"/>
    <lineage>
        <taxon>Bacteria</taxon>
        <taxon>Pseudomonadati</taxon>
        <taxon>Bacteroidota</taxon>
        <taxon>Chitinophagia</taxon>
        <taxon>Chitinophagales</taxon>
        <taxon>Chitinophagaceae</taxon>
        <taxon>Niastella</taxon>
    </lineage>
</organism>
<accession>A0A1V9FQM8</accession>
<dbReference type="SUPFAM" id="SSF52200">
    <property type="entry name" value="Toll/Interleukin receptor TIR domain"/>
    <property type="match status" value="1"/>
</dbReference>
<dbReference type="PANTHER" id="PTHR13696">
    <property type="entry name" value="P-LOOP CONTAINING NUCLEOSIDE TRIPHOSPHATE HYDROLASE"/>
    <property type="match status" value="1"/>
</dbReference>
<dbReference type="RefSeq" id="WP_081152730.1">
    <property type="nucleotide sequence ID" value="NZ_LVYD01000060.1"/>
</dbReference>
<feature type="domain" description="TIR" evidence="1">
    <location>
        <begin position="326"/>
        <end position="481"/>
    </location>
</feature>
<dbReference type="OrthoDB" id="9815116at2"/>
<dbReference type="STRING" id="1703345.A3860_32780"/>
<dbReference type="InterPro" id="IPR035897">
    <property type="entry name" value="Toll_tir_struct_dom_sf"/>
</dbReference>
<dbReference type="InterPro" id="IPR025669">
    <property type="entry name" value="AAA_dom"/>
</dbReference>
<dbReference type="Proteomes" id="UP000192796">
    <property type="component" value="Unassembled WGS sequence"/>
</dbReference>
<dbReference type="NCBIfam" id="NF047398">
    <property type="entry name" value="AAA_KGGVGR"/>
    <property type="match status" value="1"/>
</dbReference>
<dbReference type="PROSITE" id="PS50104">
    <property type="entry name" value="TIR"/>
    <property type="match status" value="1"/>
</dbReference>
<evidence type="ECO:0000259" key="1">
    <source>
        <dbReference type="PROSITE" id="PS50104"/>
    </source>
</evidence>
<proteinExistence type="predicted"/>
<dbReference type="EMBL" id="LVYD01000060">
    <property type="protein sequence ID" value="OQP60591.1"/>
    <property type="molecule type" value="Genomic_DNA"/>
</dbReference>
<dbReference type="Gene3D" id="3.40.50.300">
    <property type="entry name" value="P-loop containing nucleotide triphosphate hydrolases"/>
    <property type="match status" value="1"/>
</dbReference>
<dbReference type="PANTHER" id="PTHR13696:SF52">
    <property type="entry name" value="PARA FAMILY PROTEIN CT_582"/>
    <property type="match status" value="1"/>
</dbReference>
<evidence type="ECO:0000313" key="2">
    <source>
        <dbReference type="EMBL" id="OQP60591.1"/>
    </source>
</evidence>
<dbReference type="AlphaFoldDB" id="A0A1V9FQM8"/>
<dbReference type="InterPro" id="IPR000157">
    <property type="entry name" value="TIR_dom"/>
</dbReference>
<dbReference type="InterPro" id="IPR050678">
    <property type="entry name" value="DNA_Partitioning_ATPase"/>
</dbReference>
<dbReference type="Pfam" id="PF13614">
    <property type="entry name" value="AAA_31"/>
    <property type="match status" value="1"/>
</dbReference>
<dbReference type="SUPFAM" id="SSF52540">
    <property type="entry name" value="P-loop containing nucleoside triphosphate hydrolases"/>
    <property type="match status" value="1"/>
</dbReference>
<dbReference type="GO" id="GO:0007165">
    <property type="term" value="P:signal transduction"/>
    <property type="evidence" value="ECO:0007669"/>
    <property type="project" value="InterPro"/>
</dbReference>
<dbReference type="Pfam" id="PF13676">
    <property type="entry name" value="TIR_2"/>
    <property type="match status" value="1"/>
</dbReference>
<sequence length="652" mass="75348">MSSIITFYSYKGGVGRTMALANIAYELSKRNSKVLIVDWDLEAPGIERYFSGFKIENTSEGLLQLLLSYKNDAKPDYRNFLWQIETGTSFPISLLHSGRDKDPASYSALLQNFDWGDFFTKENGGNHIENLRKQWQNDFDFVLIDSRTGLSDSSGICTIMMPDILIPMFTANYQSLFGIRDIVKYIQNARQKLEVDRMALTVLPIPSRFGTRVEFKESQEWLERISDILKDCYSDWLPKWIEPKYILEQIKIPQIDYFSFGEKLAVVEQGTNDPEGMGFIFSKIAKLLSSDFFDIESFVGVDYYKKKKKEFAESNPSDKKQDETEYLYDVYLSYSREVYQWVRELLIPALTEYLNDELGYNPQIYFDINEFNIGESISINIETAMLKSKTFVYIITDSGLDSSFLNIVLNSIFKREKDSNRNLLFPVLYSQSNIQKNDSIPPELRDRQYIDFSNFKYEDTVRSTKLRAQFGQEVEKLSKAIAKSLLQKAQQKKTEKPGKRKTNQEEGIEELLLLAKEYEEVRKKMPGGNPRTRVMENIVSKMKSVMNDPLSNLETWTTSKSAGERLLAIAKLQKFPNKEYLNWLAEHVGDSEMPFIGYHSSVALYISSRTFGKENKTVVENILKKAQANIDRSQFKDPNQVEVLKSAINELK</sequence>
<name>A0A1V9FQM8_9BACT</name>
<protein>
    <recommendedName>
        <fullName evidence="1">TIR domain-containing protein</fullName>
    </recommendedName>
</protein>
<dbReference type="Gene3D" id="3.40.50.10140">
    <property type="entry name" value="Toll/interleukin-1 receptor homology (TIR) domain"/>
    <property type="match status" value="1"/>
</dbReference>
<reference evidence="2 3" key="1">
    <citation type="submission" date="2016-03" db="EMBL/GenBank/DDBJ databases">
        <title>Niastella vici sp. nov., isolated from farmland soil.</title>
        <authorList>
            <person name="Chen L."/>
            <person name="Wang D."/>
            <person name="Yang S."/>
            <person name="Wang G."/>
        </authorList>
    </citation>
    <scope>NUCLEOTIDE SEQUENCE [LARGE SCALE GENOMIC DNA]</scope>
    <source>
        <strain evidence="2 3">DJ57</strain>
    </source>
</reference>
<gene>
    <name evidence="2" type="ORF">A3860_32780</name>
</gene>
<keyword evidence="3" id="KW-1185">Reference proteome</keyword>
<evidence type="ECO:0000313" key="3">
    <source>
        <dbReference type="Proteomes" id="UP000192796"/>
    </source>
</evidence>
<comment type="caution">
    <text evidence="2">The sequence shown here is derived from an EMBL/GenBank/DDBJ whole genome shotgun (WGS) entry which is preliminary data.</text>
</comment>
<dbReference type="InterPro" id="IPR027417">
    <property type="entry name" value="P-loop_NTPase"/>
</dbReference>